<evidence type="ECO:0000313" key="6">
    <source>
        <dbReference type="Proteomes" id="UP001197093"/>
    </source>
</evidence>
<reference evidence="5" key="1">
    <citation type="submission" date="2023-02" db="EMBL/GenBank/DDBJ databases">
        <authorList>
            <person name="Palmer J.M."/>
        </authorList>
    </citation>
    <scope>NUCLEOTIDE SEQUENCE</scope>
    <source>
        <strain evidence="5">FW57</strain>
    </source>
</reference>
<dbReference type="GO" id="GO:0006529">
    <property type="term" value="P:asparagine biosynthetic process"/>
    <property type="evidence" value="ECO:0007669"/>
    <property type="project" value="UniProtKB-KW"/>
</dbReference>
<dbReference type="PANTHER" id="PTHR45937">
    <property type="entry name" value="ASPARAGINE SYNTHETASE DOMAIN-CONTAINING PROTEIN 1"/>
    <property type="match status" value="1"/>
</dbReference>
<dbReference type="SUPFAM" id="SSF52402">
    <property type="entry name" value="Adenine nucleotide alpha hydrolases-like"/>
    <property type="match status" value="1"/>
</dbReference>
<feature type="domain" description="Asparagine synthetase" evidence="4">
    <location>
        <begin position="372"/>
        <end position="471"/>
    </location>
</feature>
<feature type="domain" description="Asparagine synthetase" evidence="4">
    <location>
        <begin position="338"/>
        <end position="365"/>
    </location>
</feature>
<dbReference type="PANTHER" id="PTHR45937:SF1">
    <property type="entry name" value="ASPARAGINE SYNTHETASE DOMAIN-CONTAINING PROTEIN 1"/>
    <property type="match status" value="1"/>
</dbReference>
<dbReference type="Proteomes" id="UP001197093">
    <property type="component" value="Unassembled WGS sequence"/>
</dbReference>
<keyword evidence="2" id="KW-0061">Asparagine biosynthesis</keyword>
<evidence type="ECO:0000259" key="4">
    <source>
        <dbReference type="Pfam" id="PF00733"/>
    </source>
</evidence>
<dbReference type="EMBL" id="JAHCVI010000003">
    <property type="protein sequence ID" value="KAG7287615.1"/>
    <property type="molecule type" value="Genomic_DNA"/>
</dbReference>
<dbReference type="GO" id="GO:0004066">
    <property type="term" value="F:asparagine synthase (glutamine-hydrolyzing) activity"/>
    <property type="evidence" value="ECO:0007669"/>
    <property type="project" value="InterPro"/>
</dbReference>
<proteinExistence type="predicted"/>
<dbReference type="InterPro" id="IPR029055">
    <property type="entry name" value="Ntn_hydrolases_N"/>
</dbReference>
<protein>
    <recommendedName>
        <fullName evidence="4">Asparagine synthetase domain-containing protein</fullName>
    </recommendedName>
</protein>
<accession>A0AAD4EUZ8</accession>
<organism evidence="5 6">
    <name type="scientific">Staphylotrichum longicolle</name>
    <dbReference type="NCBI Taxonomy" id="669026"/>
    <lineage>
        <taxon>Eukaryota</taxon>
        <taxon>Fungi</taxon>
        <taxon>Dikarya</taxon>
        <taxon>Ascomycota</taxon>
        <taxon>Pezizomycotina</taxon>
        <taxon>Sordariomycetes</taxon>
        <taxon>Sordariomycetidae</taxon>
        <taxon>Sordariales</taxon>
        <taxon>Chaetomiaceae</taxon>
        <taxon>Staphylotrichum</taxon>
    </lineage>
</organism>
<dbReference type="InterPro" id="IPR001962">
    <property type="entry name" value="Asn_synthase"/>
</dbReference>
<name>A0AAD4EUZ8_9PEZI</name>
<sequence>MCGIHALIIPTPSPPPLPPDLHQRLLARGPDHFGQVDRHHHLAADDNNNNNNTTTTWSLRFTSTVLALRGDHVARQPLVADVSTDSSRSSGSVLCWNGEAWRVGGQLVQGNDGEVVFQRLVAAARGRGLEGVLDVLREVEGPFAFVYYDAPAGRVAGEAAEGWREVEADGVYVVEVGAGEAPVRWDWVAGEGAGDFVSGIGRFNTALPAGNYPLTADSPAVEMLKQQLLESLRLRVLNIPQPPRLDASGKTRVAVLFSGGLDCTVLARLCHEVLDPEHAVDLLNVAFENPRVVAQLRKESGSLPDFYEACPDRVTGRRSFAELQKSSPGPQVPYTSPARVLLSGLGADELFGGYSRHPSAFERSGYPGLIDELLLDVGRLGKRNLGRDDRAMAHWGKEVRFPFLDERLVKWAIETPAWEKCDFENGEQLSGLDAGKRILRLLAANLGMNSVAKEKKRAIQFGSRTAKMRAGESKGPH</sequence>
<keyword evidence="6" id="KW-1185">Reference proteome</keyword>
<dbReference type="Gene3D" id="3.40.50.620">
    <property type="entry name" value="HUPs"/>
    <property type="match status" value="1"/>
</dbReference>
<dbReference type="Pfam" id="PF00733">
    <property type="entry name" value="Asn_synthase"/>
    <property type="match status" value="2"/>
</dbReference>
<dbReference type="SUPFAM" id="SSF56235">
    <property type="entry name" value="N-terminal nucleophile aminohydrolases (Ntn hydrolases)"/>
    <property type="match status" value="1"/>
</dbReference>
<evidence type="ECO:0000256" key="2">
    <source>
        <dbReference type="ARBA" id="ARBA00022888"/>
    </source>
</evidence>
<keyword evidence="3" id="KW-0315">Glutamine amidotransferase</keyword>
<dbReference type="InterPro" id="IPR014729">
    <property type="entry name" value="Rossmann-like_a/b/a_fold"/>
</dbReference>
<gene>
    <name evidence="5" type="ORF">NEMBOFW57_007128</name>
</gene>
<dbReference type="CDD" id="cd01991">
    <property type="entry name" value="Asn_synthase_B_C"/>
    <property type="match status" value="1"/>
</dbReference>
<evidence type="ECO:0000256" key="1">
    <source>
        <dbReference type="ARBA" id="ARBA00022605"/>
    </source>
</evidence>
<dbReference type="AlphaFoldDB" id="A0AAD4EUZ8"/>
<evidence type="ECO:0000313" key="5">
    <source>
        <dbReference type="EMBL" id="KAG7287615.1"/>
    </source>
</evidence>
<evidence type="ECO:0000256" key="3">
    <source>
        <dbReference type="ARBA" id="ARBA00022962"/>
    </source>
</evidence>
<keyword evidence="1" id="KW-0028">Amino-acid biosynthesis</keyword>
<dbReference type="InterPro" id="IPR051857">
    <property type="entry name" value="Asn_synthetase_domain"/>
</dbReference>
<comment type="caution">
    <text evidence="5">The sequence shown here is derived from an EMBL/GenBank/DDBJ whole genome shotgun (WGS) entry which is preliminary data.</text>
</comment>